<evidence type="ECO:0000313" key="2">
    <source>
        <dbReference type="EMBL" id="VDN40729.1"/>
    </source>
</evidence>
<name>A0A183EPM9_9BILA</name>
<reference evidence="4" key="1">
    <citation type="submission" date="2016-06" db="UniProtKB">
        <authorList>
            <consortium name="WormBaseParasite"/>
        </authorList>
    </citation>
    <scope>IDENTIFICATION</scope>
</reference>
<keyword evidence="3" id="KW-1185">Reference proteome</keyword>
<proteinExistence type="predicted"/>
<reference evidence="2 3" key="2">
    <citation type="submission" date="2018-11" db="EMBL/GenBank/DDBJ databases">
        <authorList>
            <consortium name="Pathogen Informatics"/>
        </authorList>
    </citation>
    <scope>NUCLEOTIDE SEQUENCE [LARGE SCALE GENOMIC DNA]</scope>
</reference>
<dbReference type="EMBL" id="UYRT01096327">
    <property type="protein sequence ID" value="VDN40729.1"/>
    <property type="molecule type" value="Genomic_DNA"/>
</dbReference>
<protein>
    <submittedName>
        <fullName evidence="4">HABP4_PAI-RBP1 domain-containing protein</fullName>
    </submittedName>
</protein>
<evidence type="ECO:0000313" key="4">
    <source>
        <dbReference type="WBParaSite" id="GPUH_0002294801-mRNA-1"/>
    </source>
</evidence>
<gene>
    <name evidence="2" type="ORF">GPUH_LOCUS22923</name>
</gene>
<feature type="compositionally biased region" description="Basic and acidic residues" evidence="1">
    <location>
        <begin position="23"/>
        <end position="35"/>
    </location>
</feature>
<evidence type="ECO:0000256" key="1">
    <source>
        <dbReference type="SAM" id="MobiDB-lite"/>
    </source>
</evidence>
<dbReference type="AlphaFoldDB" id="A0A183EPM9"/>
<dbReference type="WBParaSite" id="GPUH_0002294801-mRNA-1">
    <property type="protein sequence ID" value="GPUH_0002294801-mRNA-1"/>
    <property type="gene ID" value="GPUH_0002294801"/>
</dbReference>
<accession>A0A183EPM9</accession>
<evidence type="ECO:0000313" key="3">
    <source>
        <dbReference type="Proteomes" id="UP000271098"/>
    </source>
</evidence>
<sequence>MHNPGDGKGKGKGRWGQMEVDGSEEKQDGVGERRTTGSGLIMHNPGDGKDRGKGRWGRVEVDGSEEKQDEVDERRTTGSFGELRFCGSTAESTQSAAVFIPILPTYCK</sequence>
<dbReference type="Proteomes" id="UP000271098">
    <property type="component" value="Unassembled WGS sequence"/>
</dbReference>
<organism evidence="4">
    <name type="scientific">Gongylonema pulchrum</name>
    <dbReference type="NCBI Taxonomy" id="637853"/>
    <lineage>
        <taxon>Eukaryota</taxon>
        <taxon>Metazoa</taxon>
        <taxon>Ecdysozoa</taxon>
        <taxon>Nematoda</taxon>
        <taxon>Chromadorea</taxon>
        <taxon>Rhabditida</taxon>
        <taxon>Spirurina</taxon>
        <taxon>Spiruromorpha</taxon>
        <taxon>Spiruroidea</taxon>
        <taxon>Gongylonematidae</taxon>
        <taxon>Gongylonema</taxon>
    </lineage>
</organism>
<feature type="compositionally biased region" description="Basic and acidic residues" evidence="1">
    <location>
        <begin position="46"/>
        <end position="76"/>
    </location>
</feature>
<feature type="region of interest" description="Disordered" evidence="1">
    <location>
        <begin position="1"/>
        <end position="76"/>
    </location>
</feature>